<evidence type="ECO:0000256" key="1">
    <source>
        <dbReference type="ARBA" id="ARBA00023098"/>
    </source>
</evidence>
<dbReference type="SUPFAM" id="SSF52151">
    <property type="entry name" value="FabD/lysophospholipase-like"/>
    <property type="match status" value="1"/>
</dbReference>
<gene>
    <name evidence="4" type="ORF">OLMES_4056</name>
</gene>
<dbReference type="AlphaFoldDB" id="A0A1Y0IFD7"/>
<dbReference type="Pfam" id="PF01734">
    <property type="entry name" value="Patatin"/>
    <property type="match status" value="1"/>
</dbReference>
<feature type="short sequence motif" description="DGA/G" evidence="2">
    <location>
        <begin position="281"/>
        <end position="283"/>
    </location>
</feature>
<dbReference type="EMBL" id="CP021425">
    <property type="protein sequence ID" value="ARU58074.1"/>
    <property type="molecule type" value="Genomic_DNA"/>
</dbReference>
<dbReference type="PROSITE" id="PS51635">
    <property type="entry name" value="PNPLA"/>
    <property type="match status" value="1"/>
</dbReference>
<dbReference type="RefSeq" id="WP_087462894.1">
    <property type="nucleotide sequence ID" value="NZ_CP021425.1"/>
</dbReference>
<sequence>MSQEGNEQAPIIELSIVMAGAVSAGSYTAGVMTRLFELLDTYYEYYDSKQENPPVEFRLRMVGGASAGGVNAAIAAVCQSRKLVNEGEEIPEYLATSKNPFYHTWVSGVNTDTLLAPRTGGNHPSANPKAISLSIFNAGVLDDIGEEILEQRFTGQQFQRKWYPPTTRHLFTLTNLPGVGYEITLGKNTHGMYNHRDWISFSKQKIAYAFSLDDNAEHWNNLRDAGLATSAFPIGLSARTVVIDDVSVNHYDDPFLHHQYGSIPENRPTPTECHTRISCVDGGVINNEPIELMNRYLIQDSNAAPENADRDVTLMTIMIDPFPNVLGKKQQKDCNGNWPETTELEETFGTDPTNLLKVGLGVVDALKNTARFKPNALSWADGFDYQHGDETKKGFLFSINPSRKKRSGAVPNHAHLASGLWGGFFGFFHESFRDHDFKLGYHNADRMLMMHFKLNEEQISEPLANALKKWESFENSDTKAAKARTEPGLYIFPNGLGETKLWRHIPQPEWPIKHAYEKAKLVWYPRREDQFERNERRAKQYPILTDLQATERQLIKRIKWFRSELLKQSTDSSFKRFFAPFLGRILSGAIGLDGKIKQAYKCALDRMYDDY</sequence>
<dbReference type="Gene3D" id="3.40.1090.10">
    <property type="entry name" value="Cytosolic phospholipase A2 catalytic domain"/>
    <property type="match status" value="1"/>
</dbReference>
<name>A0A1Y0IFD7_9GAMM</name>
<evidence type="ECO:0000256" key="2">
    <source>
        <dbReference type="PROSITE-ProRule" id="PRU01161"/>
    </source>
</evidence>
<feature type="short sequence motif" description="GXSXG" evidence="2">
    <location>
        <begin position="64"/>
        <end position="68"/>
    </location>
</feature>
<evidence type="ECO:0000313" key="5">
    <source>
        <dbReference type="Proteomes" id="UP000196027"/>
    </source>
</evidence>
<comment type="caution">
    <text evidence="2">Lacks conserved residue(s) required for the propagation of feature annotation.</text>
</comment>
<dbReference type="GO" id="GO:0016042">
    <property type="term" value="P:lipid catabolic process"/>
    <property type="evidence" value="ECO:0007669"/>
    <property type="project" value="UniProtKB-UniRule"/>
</dbReference>
<keyword evidence="1 2" id="KW-0443">Lipid metabolism</keyword>
<keyword evidence="2" id="KW-0442">Lipid degradation</keyword>
<dbReference type="GO" id="GO:0016787">
    <property type="term" value="F:hydrolase activity"/>
    <property type="evidence" value="ECO:0007669"/>
    <property type="project" value="UniProtKB-UniRule"/>
</dbReference>
<feature type="domain" description="PNPLA" evidence="3">
    <location>
        <begin position="16"/>
        <end position="294"/>
    </location>
</feature>
<dbReference type="OrthoDB" id="1488362at2"/>
<organism evidence="4 5">
    <name type="scientific">Oleiphilus messinensis</name>
    <dbReference type="NCBI Taxonomy" id="141451"/>
    <lineage>
        <taxon>Bacteria</taxon>
        <taxon>Pseudomonadati</taxon>
        <taxon>Pseudomonadota</taxon>
        <taxon>Gammaproteobacteria</taxon>
        <taxon>Oceanospirillales</taxon>
        <taxon>Oleiphilaceae</taxon>
        <taxon>Oleiphilus</taxon>
    </lineage>
</organism>
<evidence type="ECO:0000313" key="4">
    <source>
        <dbReference type="EMBL" id="ARU58074.1"/>
    </source>
</evidence>
<dbReference type="KEGG" id="ome:OLMES_4056"/>
<feature type="active site" description="Nucleophile" evidence="2">
    <location>
        <position position="66"/>
    </location>
</feature>
<protein>
    <submittedName>
        <fullName evidence="4">Patatin-like phospholipase</fullName>
    </submittedName>
</protein>
<reference evidence="4 5" key="1">
    <citation type="submission" date="2017-05" db="EMBL/GenBank/DDBJ databases">
        <title>Genomic insights into alkan degradation activity of Oleiphilus messinensis.</title>
        <authorList>
            <person name="Kozyavkin S.A."/>
            <person name="Slesarev A.I."/>
            <person name="Golyshin P.N."/>
            <person name="Korzhenkov A."/>
            <person name="Golyshina O.N."/>
            <person name="Toshchakov S.V."/>
        </authorList>
    </citation>
    <scope>NUCLEOTIDE SEQUENCE [LARGE SCALE GENOMIC DNA]</scope>
    <source>
        <strain evidence="4 5">ME102</strain>
    </source>
</reference>
<feature type="active site" description="Proton acceptor" evidence="2">
    <location>
        <position position="281"/>
    </location>
</feature>
<dbReference type="Proteomes" id="UP000196027">
    <property type="component" value="Chromosome"/>
</dbReference>
<keyword evidence="2" id="KW-0378">Hydrolase</keyword>
<proteinExistence type="predicted"/>
<dbReference type="InterPro" id="IPR002641">
    <property type="entry name" value="PNPLA_dom"/>
</dbReference>
<evidence type="ECO:0000259" key="3">
    <source>
        <dbReference type="PROSITE" id="PS51635"/>
    </source>
</evidence>
<accession>A0A1Y0IFD7</accession>
<keyword evidence="5" id="KW-1185">Reference proteome</keyword>
<dbReference type="InterPro" id="IPR016035">
    <property type="entry name" value="Acyl_Trfase/lysoPLipase"/>
</dbReference>